<sequence length="182" mass="18803">MMTATARTCRLPAAVLTTAVLVVALALTTGRSLDVGSEIPVRAHWFLLLGMAVVIGLPLYPSFGSLDRTLARARTLRLVRWVCHAVLVAGASAIALTAAATGAVTWFLLLATVGVLCAVVTTDKAWLVVILVGGATVLWEHLALSSPVSSVARDIGLTGAGAAFLGSGVLFVLIPGRHDPEV</sequence>
<accession>E6SB15</accession>
<dbReference type="STRING" id="710696.Intca_0732"/>
<evidence type="ECO:0000313" key="3">
    <source>
        <dbReference type="Proteomes" id="UP000008914"/>
    </source>
</evidence>
<gene>
    <name evidence="2" type="ordered locus">Intca_0732</name>
</gene>
<reference evidence="2 3" key="1">
    <citation type="journal article" date="2010" name="Stand. Genomic Sci.">
        <title>Complete genome sequence of Intrasporangium calvum type strain (7 KIP).</title>
        <authorList>
            <person name="Del Rio T.G."/>
            <person name="Chertkov O."/>
            <person name="Yasawong M."/>
            <person name="Lucas S."/>
            <person name="Deshpande S."/>
            <person name="Cheng J.F."/>
            <person name="Detter C."/>
            <person name="Tapia R."/>
            <person name="Han C."/>
            <person name="Goodwin L."/>
            <person name="Pitluck S."/>
            <person name="Liolios K."/>
            <person name="Ivanova N."/>
            <person name="Mavromatis K."/>
            <person name="Pati A."/>
            <person name="Chen A."/>
            <person name="Palaniappan K."/>
            <person name="Land M."/>
            <person name="Hauser L."/>
            <person name="Chang Y.J."/>
            <person name="Jeffries C.D."/>
            <person name="Rohde M."/>
            <person name="Pukall R."/>
            <person name="Sikorski J."/>
            <person name="Goker M."/>
            <person name="Woyke T."/>
            <person name="Bristow J."/>
            <person name="Eisen J.A."/>
            <person name="Markowitz V."/>
            <person name="Hugenholtz P."/>
            <person name="Kyrpides N.C."/>
            <person name="Klenk H.P."/>
            <person name="Lapidus A."/>
        </authorList>
    </citation>
    <scope>NUCLEOTIDE SEQUENCE [LARGE SCALE GENOMIC DNA]</scope>
    <source>
        <strain evidence="3">ATCC 23552 / DSM 43043 / JCM 3097 / NBRC 12989 / 7 KIP</strain>
    </source>
</reference>
<protein>
    <submittedName>
        <fullName evidence="2">Uncharacterized protein</fullName>
    </submittedName>
</protein>
<dbReference type="Proteomes" id="UP000008914">
    <property type="component" value="Chromosome"/>
</dbReference>
<feature type="transmembrane region" description="Helical" evidence="1">
    <location>
        <begin position="42"/>
        <end position="60"/>
    </location>
</feature>
<evidence type="ECO:0000256" key="1">
    <source>
        <dbReference type="SAM" id="Phobius"/>
    </source>
</evidence>
<keyword evidence="1" id="KW-1133">Transmembrane helix</keyword>
<dbReference type="KEGG" id="ica:Intca_0732"/>
<proteinExistence type="predicted"/>
<dbReference type="AlphaFoldDB" id="E6SB15"/>
<feature type="transmembrane region" description="Helical" evidence="1">
    <location>
        <begin position="81"/>
        <end position="113"/>
    </location>
</feature>
<feature type="transmembrane region" description="Helical" evidence="1">
    <location>
        <begin position="125"/>
        <end position="143"/>
    </location>
</feature>
<keyword evidence="3" id="KW-1185">Reference proteome</keyword>
<dbReference type="EMBL" id="CP002343">
    <property type="protein sequence ID" value="ADU47276.1"/>
    <property type="molecule type" value="Genomic_DNA"/>
</dbReference>
<organism evidence="2 3">
    <name type="scientific">Intrasporangium calvum (strain ATCC 23552 / DSM 43043 / JCM 3097 / NBRC 12989 / NCIMB 10167 / NRRL B-3866 / 7 KIP)</name>
    <dbReference type="NCBI Taxonomy" id="710696"/>
    <lineage>
        <taxon>Bacteria</taxon>
        <taxon>Bacillati</taxon>
        <taxon>Actinomycetota</taxon>
        <taxon>Actinomycetes</taxon>
        <taxon>Micrococcales</taxon>
        <taxon>Intrasporangiaceae</taxon>
        <taxon>Intrasporangium</taxon>
    </lineage>
</organism>
<name>E6SB15_INTC7</name>
<dbReference type="RefSeq" id="WP_013491596.1">
    <property type="nucleotide sequence ID" value="NC_014830.1"/>
</dbReference>
<keyword evidence="1" id="KW-0472">Membrane</keyword>
<feature type="transmembrane region" description="Helical" evidence="1">
    <location>
        <begin position="155"/>
        <end position="174"/>
    </location>
</feature>
<evidence type="ECO:0000313" key="2">
    <source>
        <dbReference type="EMBL" id="ADU47276.1"/>
    </source>
</evidence>
<dbReference type="HOGENOM" id="CLU_1480148_0_0_11"/>
<keyword evidence="1" id="KW-0812">Transmembrane</keyword>